<dbReference type="RefSeq" id="WP_073166860.1">
    <property type="nucleotide sequence ID" value="NZ_FQUW01000037.1"/>
</dbReference>
<dbReference type="CDD" id="cd00613">
    <property type="entry name" value="GDC-P"/>
    <property type="match status" value="1"/>
</dbReference>
<keyword evidence="2 4" id="KW-0560">Oxidoreductase</keyword>
<dbReference type="Pfam" id="PF02347">
    <property type="entry name" value="GDC-P"/>
    <property type="match status" value="1"/>
</dbReference>
<dbReference type="InterPro" id="IPR015422">
    <property type="entry name" value="PyrdxlP-dep_Trfase_small"/>
</dbReference>
<dbReference type="InterPro" id="IPR020581">
    <property type="entry name" value="GDC_P"/>
</dbReference>
<dbReference type="EC" id="1.4.4.2" evidence="4"/>
<dbReference type="Gene3D" id="3.40.640.10">
    <property type="entry name" value="Type I PLP-dependent aspartate aminotransferase-like (Major domain)"/>
    <property type="match status" value="1"/>
</dbReference>
<dbReference type="Proteomes" id="UP000184196">
    <property type="component" value="Unassembled WGS sequence"/>
</dbReference>
<dbReference type="PANTHER" id="PTHR42806:SF1">
    <property type="entry name" value="GLYCINE DEHYDROGENASE (DECARBOXYLATING)"/>
    <property type="match status" value="1"/>
</dbReference>
<reference evidence="7" key="1">
    <citation type="submission" date="2016-11" db="EMBL/GenBank/DDBJ databases">
        <authorList>
            <person name="Varghese N."/>
            <person name="Submissions S."/>
        </authorList>
    </citation>
    <scope>NUCLEOTIDE SEQUENCE [LARGE SCALE GENOMIC DNA]</scope>
    <source>
        <strain evidence="7">DSM 11792</strain>
    </source>
</reference>
<dbReference type="InterPro" id="IPR023010">
    <property type="entry name" value="GcvPA"/>
</dbReference>
<comment type="function">
    <text evidence="1 4">The glycine cleavage system catalyzes the degradation of glycine. The P protein binds the alpha-amino group of glycine through its pyridoxal phosphate cofactor; CO(2) is released and the remaining methylamine moiety is then transferred to the lipoamide cofactor of the H protein.</text>
</comment>
<dbReference type="GO" id="GO:0009116">
    <property type="term" value="P:nucleoside metabolic process"/>
    <property type="evidence" value="ECO:0007669"/>
    <property type="project" value="InterPro"/>
</dbReference>
<dbReference type="Gene3D" id="3.90.1150.10">
    <property type="entry name" value="Aspartate Aminotransferase, domain 1"/>
    <property type="match status" value="1"/>
</dbReference>
<sequence length="447" mass="48755">MRYLPNTIDDRQKMMADIGISSVEELFADIPEQVRLKRELNLPEALAEPELVRHLEDLAGKNGDTSRYTCFLGGGYYDHYIPAVIPALLSRSEFYTAYTPYQAEISQGTLAAIYEFQTMICELTGMDVANASMYDGATALAEAAAVATGATRRQRVVVSRTVHPEYRQVLKTYLEPRGVELVELPFTNGVTTGDNLDRYINRQTAAVLVQQPNFFGCLEDVYSLQRAASGVGALFIVSADPISLGLLKPPGEYGASIVVGEGQSLGLPLNFGGPGFGYFAAREEFLRRIPGRVVGATSDTRGRRGYVLTLQAREQHIRREKATSNICSNQALCALAATIYLSAMGPAGLRRVAGLCAQKAAYAKKRLAAVKGITVAFNAPSFKEFVIKSEYPVTLVQGVLLRRGLVAGPDLGRFYPELSNHLLVAVTEKRTKEEIDRLAEALEEVAG</sequence>
<protein>
    <recommendedName>
        <fullName evidence="4">Probable glycine dehydrogenase (decarboxylating) subunit 1</fullName>
        <ecNumber evidence="4">1.4.4.2</ecNumber>
    </recommendedName>
    <alternativeName>
        <fullName evidence="4">Glycine cleavage system P-protein subunit 1</fullName>
    </alternativeName>
    <alternativeName>
        <fullName evidence="4">Glycine decarboxylase subunit 1</fullName>
    </alternativeName>
    <alternativeName>
        <fullName evidence="4">Glycine dehydrogenase (aminomethyl-transferring) subunit 1</fullName>
    </alternativeName>
</protein>
<gene>
    <name evidence="4" type="primary">gcvPA</name>
    <name evidence="6" type="ORF">SAMN02745218_02539</name>
</gene>
<name>A0A1M5CGU2_9FIRM</name>
<keyword evidence="7" id="KW-1185">Reference proteome</keyword>
<evidence type="ECO:0000259" key="5">
    <source>
        <dbReference type="Pfam" id="PF02347"/>
    </source>
</evidence>
<dbReference type="PIRSF" id="PIRSF006815">
    <property type="entry name" value="GcvPA"/>
    <property type="match status" value="1"/>
</dbReference>
<evidence type="ECO:0000256" key="1">
    <source>
        <dbReference type="ARBA" id="ARBA00003788"/>
    </source>
</evidence>
<dbReference type="AlphaFoldDB" id="A0A1M5CGU2"/>
<proteinExistence type="inferred from homology"/>
<dbReference type="EMBL" id="FQUW01000037">
    <property type="protein sequence ID" value="SHF53984.1"/>
    <property type="molecule type" value="Genomic_DNA"/>
</dbReference>
<dbReference type="SUPFAM" id="SSF53383">
    <property type="entry name" value="PLP-dependent transferases"/>
    <property type="match status" value="1"/>
</dbReference>
<dbReference type="NCBIfam" id="NF001696">
    <property type="entry name" value="PRK00451.1"/>
    <property type="match status" value="1"/>
</dbReference>
<evidence type="ECO:0000256" key="3">
    <source>
        <dbReference type="ARBA" id="ARBA00049026"/>
    </source>
</evidence>
<organism evidence="6 7">
    <name type="scientific">Desulfofundulus australicus DSM 11792</name>
    <dbReference type="NCBI Taxonomy" id="1121425"/>
    <lineage>
        <taxon>Bacteria</taxon>
        <taxon>Bacillati</taxon>
        <taxon>Bacillota</taxon>
        <taxon>Clostridia</taxon>
        <taxon>Eubacteriales</taxon>
        <taxon>Peptococcaceae</taxon>
        <taxon>Desulfofundulus</taxon>
    </lineage>
</organism>
<comment type="catalytic activity">
    <reaction evidence="3 4">
        <text>N(6)-[(R)-lipoyl]-L-lysyl-[glycine-cleavage complex H protein] + glycine + H(+) = N(6)-[(R)-S(8)-aminomethyldihydrolipoyl]-L-lysyl-[glycine-cleavage complex H protein] + CO2</text>
        <dbReference type="Rhea" id="RHEA:24304"/>
        <dbReference type="Rhea" id="RHEA-COMP:10494"/>
        <dbReference type="Rhea" id="RHEA-COMP:10495"/>
        <dbReference type="ChEBI" id="CHEBI:15378"/>
        <dbReference type="ChEBI" id="CHEBI:16526"/>
        <dbReference type="ChEBI" id="CHEBI:57305"/>
        <dbReference type="ChEBI" id="CHEBI:83099"/>
        <dbReference type="ChEBI" id="CHEBI:83143"/>
        <dbReference type="EC" id="1.4.4.2"/>
    </reaction>
</comment>
<dbReference type="GO" id="GO:0004375">
    <property type="term" value="F:glycine dehydrogenase (decarboxylating) activity"/>
    <property type="evidence" value="ECO:0007669"/>
    <property type="project" value="UniProtKB-EC"/>
</dbReference>
<evidence type="ECO:0000313" key="6">
    <source>
        <dbReference type="EMBL" id="SHF53984.1"/>
    </source>
</evidence>
<dbReference type="InterPro" id="IPR049315">
    <property type="entry name" value="GDC-P_N"/>
</dbReference>
<accession>A0A1M5CGU2</accession>
<dbReference type="HAMAP" id="MF_00712">
    <property type="entry name" value="GcvPA"/>
    <property type="match status" value="1"/>
</dbReference>
<evidence type="ECO:0000256" key="2">
    <source>
        <dbReference type="ARBA" id="ARBA00023002"/>
    </source>
</evidence>
<dbReference type="InterPro" id="IPR015424">
    <property type="entry name" value="PyrdxlP-dep_Trfase"/>
</dbReference>
<feature type="domain" description="Glycine cleavage system P-protein N-terminal" evidence="5">
    <location>
        <begin position="1"/>
        <end position="441"/>
    </location>
</feature>
<dbReference type="OrthoDB" id="9771867at2"/>
<dbReference type="InterPro" id="IPR015421">
    <property type="entry name" value="PyrdxlP-dep_Trfase_major"/>
</dbReference>
<dbReference type="PANTHER" id="PTHR42806">
    <property type="entry name" value="GLYCINE CLEAVAGE SYSTEM P-PROTEIN"/>
    <property type="match status" value="1"/>
</dbReference>
<comment type="subunit">
    <text evidence="4">The glycine cleavage system is composed of four proteins: P, T, L and H. In this organism, the P 'protein' is a heterodimer of two subunits.</text>
</comment>
<evidence type="ECO:0000256" key="4">
    <source>
        <dbReference type="HAMAP-Rule" id="MF_00712"/>
    </source>
</evidence>
<evidence type="ECO:0000313" key="7">
    <source>
        <dbReference type="Proteomes" id="UP000184196"/>
    </source>
</evidence>
<dbReference type="GO" id="GO:0019464">
    <property type="term" value="P:glycine decarboxylation via glycine cleavage system"/>
    <property type="evidence" value="ECO:0007669"/>
    <property type="project" value="UniProtKB-UniRule"/>
</dbReference>
<comment type="similarity">
    <text evidence="4">Belongs to the GcvP family. N-terminal subunit subfamily.</text>
</comment>